<dbReference type="Pfam" id="PF03176">
    <property type="entry name" value="MMPL"/>
    <property type="match status" value="2"/>
</dbReference>
<feature type="domain" description="SSD" evidence="8">
    <location>
        <begin position="735"/>
        <end position="864"/>
    </location>
</feature>
<feature type="transmembrane region" description="Helical" evidence="7">
    <location>
        <begin position="711"/>
        <end position="727"/>
    </location>
</feature>
<evidence type="ECO:0000256" key="3">
    <source>
        <dbReference type="ARBA" id="ARBA00022475"/>
    </source>
</evidence>
<dbReference type="InterPro" id="IPR004869">
    <property type="entry name" value="MMPL_dom"/>
</dbReference>
<dbReference type="RefSeq" id="WP_148689675.1">
    <property type="nucleotide sequence ID" value="NZ_LT671858.1"/>
</dbReference>
<evidence type="ECO:0000256" key="2">
    <source>
        <dbReference type="ARBA" id="ARBA00010157"/>
    </source>
</evidence>
<evidence type="ECO:0000256" key="5">
    <source>
        <dbReference type="ARBA" id="ARBA00022989"/>
    </source>
</evidence>
<dbReference type="GO" id="GO:0005886">
    <property type="term" value="C:plasma membrane"/>
    <property type="evidence" value="ECO:0007669"/>
    <property type="project" value="UniProtKB-SubCell"/>
</dbReference>
<evidence type="ECO:0000313" key="10">
    <source>
        <dbReference type="Proteomes" id="UP000195607"/>
    </source>
</evidence>
<feature type="transmembrane region" description="Helical" evidence="7">
    <location>
        <begin position="814"/>
        <end position="835"/>
    </location>
</feature>
<name>A0A1N5U6R8_9ARCH</name>
<dbReference type="InterPro" id="IPR000731">
    <property type="entry name" value="SSD"/>
</dbReference>
<comment type="similarity">
    <text evidence="2">Belongs to the resistance-nodulation-cell division (RND) (TC 2.A.6) family. MmpL subfamily.</text>
</comment>
<feature type="transmembrane region" description="Helical" evidence="7">
    <location>
        <begin position="841"/>
        <end position="858"/>
    </location>
</feature>
<keyword evidence="6 7" id="KW-0472">Membrane</keyword>
<dbReference type="GeneID" id="41588084"/>
<feature type="transmembrane region" description="Helical" evidence="7">
    <location>
        <begin position="760"/>
        <end position="779"/>
    </location>
</feature>
<dbReference type="Gene3D" id="1.20.1640.10">
    <property type="entry name" value="Multidrug efflux transporter AcrB transmembrane domain"/>
    <property type="match status" value="2"/>
</dbReference>
<evidence type="ECO:0000259" key="8">
    <source>
        <dbReference type="PROSITE" id="PS50156"/>
    </source>
</evidence>
<dbReference type="InterPro" id="IPR050545">
    <property type="entry name" value="Mycobact_MmpL"/>
</dbReference>
<feature type="transmembrane region" description="Helical" evidence="7">
    <location>
        <begin position="484"/>
        <end position="506"/>
    </location>
</feature>
<evidence type="ECO:0000313" key="9">
    <source>
        <dbReference type="EMBL" id="SIM55915.1"/>
    </source>
</evidence>
<reference evidence="9 10" key="1">
    <citation type="submission" date="2016-04" db="EMBL/GenBank/DDBJ databases">
        <authorList>
            <person name="Evans L.H."/>
            <person name="Alamgir A."/>
            <person name="Owens N."/>
            <person name="Weber N.D."/>
            <person name="Virtaneva K."/>
            <person name="Barbian K."/>
            <person name="Babar A."/>
            <person name="Rosenke K."/>
        </authorList>
    </citation>
    <scope>NUCLEOTIDE SEQUENCE [LARGE SCALE GENOMIC DNA]</scope>
    <source>
        <strain evidence="10">S5(T) (JCM 30642 \VKM B-2941)</strain>
    </source>
</reference>
<proteinExistence type="inferred from homology"/>
<feature type="transmembrane region" description="Helical" evidence="7">
    <location>
        <begin position="12"/>
        <end position="32"/>
    </location>
</feature>
<organism evidence="9 10">
    <name type="scientific">Cuniculiplasma divulgatum</name>
    <dbReference type="NCBI Taxonomy" id="1673428"/>
    <lineage>
        <taxon>Archaea</taxon>
        <taxon>Methanobacteriati</taxon>
        <taxon>Thermoplasmatota</taxon>
        <taxon>Thermoplasmata</taxon>
        <taxon>Thermoplasmatales</taxon>
        <taxon>Cuniculiplasmataceae</taxon>
        <taxon>Cuniculiplasma</taxon>
    </lineage>
</organism>
<gene>
    <name evidence="9" type="ORF">CSP5_0810</name>
</gene>
<evidence type="ECO:0000256" key="4">
    <source>
        <dbReference type="ARBA" id="ARBA00022692"/>
    </source>
</evidence>
<feature type="transmembrane region" description="Helical" evidence="7">
    <location>
        <begin position="354"/>
        <end position="374"/>
    </location>
</feature>
<keyword evidence="3" id="KW-1003">Cell membrane</keyword>
<evidence type="ECO:0000256" key="6">
    <source>
        <dbReference type="ARBA" id="ARBA00023136"/>
    </source>
</evidence>
<dbReference type="AlphaFoldDB" id="A0A1N5U6R8"/>
<accession>A0A1N5U6R8</accession>
<protein>
    <submittedName>
        <fullName evidence="9">HAE2 family RND superfamily transporter</fullName>
    </submittedName>
</protein>
<dbReference type="EMBL" id="LT671858">
    <property type="protein sequence ID" value="SIM55915.1"/>
    <property type="molecule type" value="Genomic_DNA"/>
</dbReference>
<dbReference type="PANTHER" id="PTHR33406:SF6">
    <property type="entry name" value="MEMBRANE PROTEIN YDGH-RELATED"/>
    <property type="match status" value="1"/>
</dbReference>
<keyword evidence="5 7" id="KW-1133">Transmembrane helix</keyword>
<evidence type="ECO:0000256" key="7">
    <source>
        <dbReference type="SAM" id="Phobius"/>
    </source>
</evidence>
<feature type="transmembrane region" description="Helical" evidence="7">
    <location>
        <begin position="541"/>
        <end position="559"/>
    </location>
</feature>
<feature type="transmembrane region" description="Helical" evidence="7">
    <location>
        <begin position="456"/>
        <end position="478"/>
    </location>
</feature>
<sequence length="873" mass="96807">MINAKSLLSKKNVVIIVWIVVLLLAIPAVLHYSSYLNYANSTSTNSSSESAQAQKLVSQIETTHQSLTIVINGNPIYNSTLSRSTFQLERMIRNSDNNVYQTTDPYTDYSNYIDNTTVKTFGSEIMQTYLSVRSNSSMIYKFSYNFYINWKISGYNENSIQQAANSSGYNGSNYEKTFISNVKSSFNKYSGNGEEIVANSIICDAKNSSFNLLPETSYILKNVNFYAYGNSTSLSEATAYYISNLTGFHITWNLVYSVINFSNPGNGYVTNFALLDAPGFLVNQTVSPNHKIFIVSVEFNTPSGYEFKNGSSPAQEFYPTLSKYSASLFGKDAIVTGNGAIAYQTAQVTAKSGFAFGLIFIFLLIAIFITLVSYWASILGLIFVGISLLLGYVSVYITGFLIGSVSFIVNYTLTAVILGVSTDYLVFLIARYRQELREGREYEEALDIAINRAGKAVIISGITVAVTLLTFSLVPSFFDWGVVLFQAIIYTVILQTTLLPVAMKLLSKRLIMKLGSKPLEENHHRRSVFYKTTSFSSSKKFAVAAVIIILGAAGGYFFFTAPTTYNFNTGLPQSLSSVHGLNEIEDNFGDGVIFPTYIIYKSNFNSENLTHVQINTLEKTAKKILSYKGVSSVEGPYVSGMKITNNSISSSFAIDNGKYYLFIVSLSNSPYSSQSISTVSSMRANDSFIVGGITSSVIDQQSTNVKTYCELEIFIVVAIFLILLASFRKLRYPIISITGTFFSISWSTFILYLISNYLLHIQLIYLIPIILFIILFSLGNDYTVFISSRIIEEVKKENFEEGLRKGMVGSAKTVTSLGLILAISLGSLAFIPVAFLEELGLAFVISLVIDTFVIRTFYFPSMLSIFHRNGEKQ</sequence>
<dbReference type="Proteomes" id="UP000195607">
    <property type="component" value="Chromosome I"/>
</dbReference>
<dbReference type="PANTHER" id="PTHR33406">
    <property type="entry name" value="MEMBRANE PROTEIN MJ1562-RELATED"/>
    <property type="match status" value="1"/>
</dbReference>
<evidence type="ECO:0000256" key="1">
    <source>
        <dbReference type="ARBA" id="ARBA00004651"/>
    </source>
</evidence>
<dbReference type="SUPFAM" id="SSF82866">
    <property type="entry name" value="Multidrug efflux transporter AcrB transmembrane domain"/>
    <property type="match status" value="2"/>
</dbReference>
<feature type="transmembrane region" description="Helical" evidence="7">
    <location>
        <begin position="381"/>
        <end position="402"/>
    </location>
</feature>
<feature type="transmembrane region" description="Helical" evidence="7">
    <location>
        <begin position="408"/>
        <end position="430"/>
    </location>
</feature>
<feature type="transmembrane region" description="Helical" evidence="7">
    <location>
        <begin position="734"/>
        <end position="754"/>
    </location>
</feature>
<keyword evidence="4 7" id="KW-0812">Transmembrane</keyword>
<comment type="subcellular location">
    <subcellularLocation>
        <location evidence="1">Cell membrane</location>
        <topology evidence="1">Multi-pass membrane protein</topology>
    </subcellularLocation>
</comment>
<dbReference type="PROSITE" id="PS50156">
    <property type="entry name" value="SSD"/>
    <property type="match status" value="1"/>
</dbReference>